<dbReference type="SUPFAM" id="SSF52540">
    <property type="entry name" value="P-loop containing nucleoside triphosphate hydrolases"/>
    <property type="match status" value="1"/>
</dbReference>
<dbReference type="InterPro" id="IPR011025">
    <property type="entry name" value="GproteinA_insert"/>
</dbReference>
<evidence type="ECO:0000256" key="4">
    <source>
        <dbReference type="PIRSR" id="PIRSR601019-1"/>
    </source>
</evidence>
<dbReference type="GO" id="GO:0005834">
    <property type="term" value="C:heterotrimeric G-protein complex"/>
    <property type="evidence" value="ECO:0007669"/>
    <property type="project" value="TreeGrafter"/>
</dbReference>
<keyword evidence="5" id="KW-0479">Metal-binding</keyword>
<evidence type="ECO:0000256" key="3">
    <source>
        <dbReference type="ARBA" id="ARBA00023224"/>
    </source>
</evidence>
<dbReference type="PROSITE" id="PS51882">
    <property type="entry name" value="G_ALPHA"/>
    <property type="match status" value="1"/>
</dbReference>
<keyword evidence="2 4" id="KW-0342">GTP-binding</keyword>
<reference evidence="8" key="1">
    <citation type="submission" date="2022-11" db="UniProtKB">
        <authorList>
            <consortium name="WormBaseParasite"/>
        </authorList>
    </citation>
    <scope>IDENTIFICATION</scope>
</reference>
<dbReference type="Proteomes" id="UP000887569">
    <property type="component" value="Unplaced"/>
</dbReference>
<dbReference type="SMART" id="SM00275">
    <property type="entry name" value="G_alpha"/>
    <property type="match status" value="1"/>
</dbReference>
<evidence type="ECO:0000313" key="8">
    <source>
        <dbReference type="WBParaSite" id="PgR017X_g116_t03"/>
    </source>
</evidence>
<dbReference type="Gene3D" id="3.40.50.300">
    <property type="entry name" value="P-loop containing nucleotide triphosphate hydrolases"/>
    <property type="match status" value="1"/>
</dbReference>
<dbReference type="GO" id="GO:0031683">
    <property type="term" value="F:G-protein beta/gamma-subunit complex binding"/>
    <property type="evidence" value="ECO:0007669"/>
    <property type="project" value="InterPro"/>
</dbReference>
<evidence type="ECO:0000256" key="6">
    <source>
        <dbReference type="SAM" id="SignalP"/>
    </source>
</evidence>
<proteinExistence type="predicted"/>
<feature type="chain" id="PRO_5037058257" evidence="6">
    <location>
        <begin position="19"/>
        <end position="343"/>
    </location>
</feature>
<evidence type="ECO:0000256" key="1">
    <source>
        <dbReference type="ARBA" id="ARBA00022741"/>
    </source>
</evidence>
<dbReference type="GO" id="GO:0005525">
    <property type="term" value="F:GTP binding"/>
    <property type="evidence" value="ECO:0007669"/>
    <property type="project" value="UniProtKB-KW"/>
</dbReference>
<dbReference type="InterPro" id="IPR001019">
    <property type="entry name" value="Gprotein_alpha_su"/>
</dbReference>
<evidence type="ECO:0000313" key="7">
    <source>
        <dbReference type="Proteomes" id="UP000887569"/>
    </source>
</evidence>
<feature type="binding site" evidence="5">
    <location>
        <position position="172"/>
    </location>
    <ligand>
        <name>Mg(2+)</name>
        <dbReference type="ChEBI" id="CHEBI:18420"/>
    </ligand>
</feature>
<name>A0A915AW41_PARUN</name>
<keyword evidence="5" id="KW-0460">Magnesium</keyword>
<dbReference type="PRINTS" id="PR00318">
    <property type="entry name" value="GPROTEINA"/>
</dbReference>
<organism evidence="7 8">
    <name type="scientific">Parascaris univalens</name>
    <name type="common">Nematode worm</name>
    <dbReference type="NCBI Taxonomy" id="6257"/>
    <lineage>
        <taxon>Eukaryota</taxon>
        <taxon>Metazoa</taxon>
        <taxon>Ecdysozoa</taxon>
        <taxon>Nematoda</taxon>
        <taxon>Chromadorea</taxon>
        <taxon>Rhabditida</taxon>
        <taxon>Spirurina</taxon>
        <taxon>Ascaridomorpha</taxon>
        <taxon>Ascaridoidea</taxon>
        <taxon>Ascarididae</taxon>
        <taxon>Parascaris</taxon>
    </lineage>
</organism>
<dbReference type="InterPro" id="IPR027417">
    <property type="entry name" value="P-loop_NTPase"/>
</dbReference>
<dbReference type="WBParaSite" id="PgR017X_g116_t03">
    <property type="protein sequence ID" value="PgR017X_g116_t03"/>
    <property type="gene ID" value="PgR017X_g116"/>
</dbReference>
<dbReference type="GO" id="GO:0003924">
    <property type="term" value="F:GTPase activity"/>
    <property type="evidence" value="ECO:0007669"/>
    <property type="project" value="InterPro"/>
</dbReference>
<feature type="signal peptide" evidence="6">
    <location>
        <begin position="1"/>
        <end position="18"/>
    </location>
</feature>
<sequence length="343" mass="38790">TSVFFPVVWVLTYFSVDSFFIVSLSPENFNIIGCRVSGTTASGKTTLFRQFRRIGKCTPLERKYYKNIILYNLWEVLKALRLACEELSIDISQQKSNFDVVSQKWSDDPLPAEAVAALKALGDDTTIRDCLRTLQSVYVPQNIQFFLDSIKRFVGDDYIPSETDILHSYASTVGTDYATYKTPYALIKITDVGGSAFCRRKWKNFYANTSLLIFVVDLAKFSKKYTTQMSTSIDEESVTVFSELSSNAILKRAHFMIIFNKRDALEEQQPQLNAAPPGGTGHDEPTADRSASLSMIRSEFLNQVTSRKIYQHTVSLLNRNNVESTIIESINSIAKRNRIPLPT</sequence>
<evidence type="ECO:0000256" key="5">
    <source>
        <dbReference type="PIRSR" id="PIRSR601019-2"/>
    </source>
</evidence>
<dbReference type="PANTHER" id="PTHR10218:SF116">
    <property type="entry name" value="G PROTEIN, ALPHA SUBUNIT"/>
    <property type="match status" value="1"/>
</dbReference>
<dbReference type="Gene3D" id="1.10.400.10">
    <property type="entry name" value="GI Alpha 1, domain 2-like"/>
    <property type="match status" value="1"/>
</dbReference>
<dbReference type="PANTHER" id="PTHR10218">
    <property type="entry name" value="GTP-BINDING PROTEIN ALPHA SUBUNIT"/>
    <property type="match status" value="1"/>
</dbReference>
<keyword evidence="3" id="KW-0807">Transducer</keyword>
<dbReference type="SUPFAM" id="SSF47895">
    <property type="entry name" value="Transducin (alpha subunit), insertion domain"/>
    <property type="match status" value="1"/>
</dbReference>
<protein>
    <submittedName>
        <fullName evidence="8">Uncharacterized protein</fullName>
    </submittedName>
</protein>
<dbReference type="GO" id="GO:0007188">
    <property type="term" value="P:adenylate cyclase-modulating G protein-coupled receptor signaling pathway"/>
    <property type="evidence" value="ECO:0007669"/>
    <property type="project" value="TreeGrafter"/>
</dbReference>
<evidence type="ECO:0000256" key="2">
    <source>
        <dbReference type="ARBA" id="ARBA00023134"/>
    </source>
</evidence>
<dbReference type="GO" id="GO:0001664">
    <property type="term" value="F:G protein-coupled receptor binding"/>
    <property type="evidence" value="ECO:0007669"/>
    <property type="project" value="TreeGrafter"/>
</dbReference>
<dbReference type="AlphaFoldDB" id="A0A915AW41"/>
<dbReference type="GO" id="GO:0005737">
    <property type="term" value="C:cytoplasm"/>
    <property type="evidence" value="ECO:0007669"/>
    <property type="project" value="TreeGrafter"/>
</dbReference>
<keyword evidence="7" id="KW-1185">Reference proteome</keyword>
<dbReference type="Pfam" id="PF00503">
    <property type="entry name" value="G-alpha"/>
    <property type="match status" value="1"/>
</dbReference>
<feature type="binding site" evidence="4">
    <location>
        <begin position="166"/>
        <end position="172"/>
    </location>
    <ligand>
        <name>GTP</name>
        <dbReference type="ChEBI" id="CHEBI:37565"/>
    </ligand>
</feature>
<dbReference type="GO" id="GO:0046872">
    <property type="term" value="F:metal ion binding"/>
    <property type="evidence" value="ECO:0007669"/>
    <property type="project" value="UniProtKB-KW"/>
</dbReference>
<feature type="binding site" evidence="5">
    <location>
        <position position="45"/>
    </location>
    <ligand>
        <name>Mg(2+)</name>
        <dbReference type="ChEBI" id="CHEBI:18420"/>
    </ligand>
</feature>
<keyword evidence="1 4" id="KW-0547">Nucleotide-binding</keyword>
<keyword evidence="6" id="KW-0732">Signal</keyword>
<accession>A0A915AW41</accession>
<feature type="binding site" evidence="4">
    <location>
        <begin position="260"/>
        <end position="263"/>
    </location>
    <ligand>
        <name>GTP</name>
        <dbReference type="ChEBI" id="CHEBI:37565"/>
    </ligand>
</feature>